<evidence type="ECO:0000313" key="2">
    <source>
        <dbReference type="EMBL" id="KAF2228106.1"/>
    </source>
</evidence>
<accession>A0A6A6GQS2</accession>
<feature type="transmembrane region" description="Helical" evidence="1">
    <location>
        <begin position="150"/>
        <end position="169"/>
    </location>
</feature>
<keyword evidence="3" id="KW-1185">Reference proteome</keyword>
<dbReference type="Proteomes" id="UP000799538">
    <property type="component" value="Unassembled WGS sequence"/>
</dbReference>
<organism evidence="2 3">
    <name type="scientific">Elsinoe ampelina</name>
    <dbReference type="NCBI Taxonomy" id="302913"/>
    <lineage>
        <taxon>Eukaryota</taxon>
        <taxon>Fungi</taxon>
        <taxon>Dikarya</taxon>
        <taxon>Ascomycota</taxon>
        <taxon>Pezizomycotina</taxon>
        <taxon>Dothideomycetes</taxon>
        <taxon>Dothideomycetidae</taxon>
        <taxon>Myriangiales</taxon>
        <taxon>Elsinoaceae</taxon>
        <taxon>Elsinoe</taxon>
    </lineage>
</organism>
<keyword evidence="1" id="KW-0812">Transmembrane</keyword>
<feature type="transmembrane region" description="Helical" evidence="1">
    <location>
        <begin position="108"/>
        <end position="130"/>
    </location>
</feature>
<name>A0A6A6GQS2_9PEZI</name>
<feature type="transmembrane region" description="Helical" evidence="1">
    <location>
        <begin position="39"/>
        <end position="62"/>
    </location>
</feature>
<keyword evidence="1" id="KW-0472">Membrane</keyword>
<evidence type="ECO:0008006" key="4">
    <source>
        <dbReference type="Google" id="ProtNLM"/>
    </source>
</evidence>
<sequence>MADTTDPLYFETAWSILSSIGICEVFFGGLVISLTNLSWLSILPVIVGASGAIANGLCYQAFYANYPLQARLIGSGVADIMWLVQEAGLSFYSYQILLKILRNKGKIIFLVLFWALMIPIIAFRFCILAYRQQDLRAGSTENQQMINNFHMGYFSCIAMCEVVSSAFLLRQFFRAHNNAKTLFSTSAITGQLIRSTETRVGALALIGITRAVTYSFQQNAQSANSVASQVDRFVYTLETMFPFVMIIDLLASRRVGQNGAYGHGASRSGPHGKTAKTATVRGEDIEMHLAEDERGIIRQQEIIVYESHAGDIGVAKS</sequence>
<proteinExistence type="predicted"/>
<dbReference type="EMBL" id="ML992501">
    <property type="protein sequence ID" value="KAF2228106.1"/>
    <property type="molecule type" value="Genomic_DNA"/>
</dbReference>
<evidence type="ECO:0000256" key="1">
    <source>
        <dbReference type="SAM" id="Phobius"/>
    </source>
</evidence>
<reference evidence="3" key="1">
    <citation type="journal article" date="2020" name="Stud. Mycol.">
        <title>101 Dothideomycetes genomes: A test case for predicting lifestyles and emergence of pathogens.</title>
        <authorList>
            <person name="Haridas S."/>
            <person name="Albert R."/>
            <person name="Binder M."/>
            <person name="Bloem J."/>
            <person name="LaButti K."/>
            <person name="Salamov A."/>
            <person name="Andreopoulos B."/>
            <person name="Baker S."/>
            <person name="Barry K."/>
            <person name="Bills G."/>
            <person name="Bluhm B."/>
            <person name="Cannon C."/>
            <person name="Castanera R."/>
            <person name="Culley D."/>
            <person name="Daum C."/>
            <person name="Ezra D."/>
            <person name="Gonzalez J."/>
            <person name="Henrissat B."/>
            <person name="Kuo A."/>
            <person name="Liang C."/>
            <person name="Lipzen A."/>
            <person name="Lutzoni F."/>
            <person name="Magnuson J."/>
            <person name="Mondo S."/>
            <person name="Nolan M."/>
            <person name="Ohm R."/>
            <person name="Pangilinan J."/>
            <person name="Park H.-J."/>
            <person name="Ramirez L."/>
            <person name="Alfaro M."/>
            <person name="Sun H."/>
            <person name="Tritt A."/>
            <person name="Yoshinaga Y."/>
            <person name="Zwiers L.-H."/>
            <person name="Turgeon B."/>
            <person name="Goodwin S."/>
            <person name="Spatafora J."/>
            <person name="Crous P."/>
            <person name="Grigoriev I."/>
        </authorList>
    </citation>
    <scope>NUCLEOTIDE SEQUENCE [LARGE SCALE GENOMIC DNA]</scope>
    <source>
        <strain evidence="3">CECT 20119</strain>
    </source>
</reference>
<feature type="transmembrane region" description="Helical" evidence="1">
    <location>
        <begin position="12"/>
        <end position="32"/>
    </location>
</feature>
<evidence type="ECO:0000313" key="3">
    <source>
        <dbReference type="Proteomes" id="UP000799538"/>
    </source>
</evidence>
<keyword evidence="1" id="KW-1133">Transmembrane helix</keyword>
<dbReference type="AlphaFoldDB" id="A0A6A6GQS2"/>
<protein>
    <recommendedName>
        <fullName evidence="4">RTA1 like protein-domain-containing protein</fullName>
    </recommendedName>
</protein>
<dbReference type="OrthoDB" id="5306317at2759"/>
<gene>
    <name evidence="2" type="ORF">BDZ85DRAFT_229056</name>
</gene>